<dbReference type="EMBL" id="BARS01017539">
    <property type="protein sequence ID" value="GAF86091.1"/>
    <property type="molecule type" value="Genomic_DNA"/>
</dbReference>
<name>X0TFK6_9ZZZZ</name>
<accession>X0TFK6</accession>
<proteinExistence type="predicted"/>
<gene>
    <name evidence="1" type="ORF">S01H1_28678</name>
</gene>
<organism evidence="1">
    <name type="scientific">marine sediment metagenome</name>
    <dbReference type="NCBI Taxonomy" id="412755"/>
    <lineage>
        <taxon>unclassified sequences</taxon>
        <taxon>metagenomes</taxon>
        <taxon>ecological metagenomes</taxon>
    </lineage>
</organism>
<sequence length="278" mass="31772">VDLTMYILENSTLLKETYLSHYGVSNLEELRQRISSLNEQAQKQTADKTIQNLVKKHSFNTVVDTAIHIIDSKLPEAEGTEVETIEPSEAKLTPELARRTGEREICLEILLQDKTPEDLILEGFPGEKVRETVQIYLSKQADGSYALKDVGNAAEIQQAEQTARQYVEQNRLQEIEAKEVELARNYLLHLKDNSPLEYNTKITNAEKAILQALGQIPQTGAMLKDRDQIFNQAAKELVQQESDKYRQSAIEELRNINAEFGQEYNTKLREQYVSEKDM</sequence>
<feature type="non-terminal residue" evidence="1">
    <location>
        <position position="278"/>
    </location>
</feature>
<comment type="caution">
    <text evidence="1">The sequence shown here is derived from an EMBL/GenBank/DDBJ whole genome shotgun (WGS) entry which is preliminary data.</text>
</comment>
<feature type="non-terminal residue" evidence="1">
    <location>
        <position position="1"/>
    </location>
</feature>
<evidence type="ECO:0000313" key="1">
    <source>
        <dbReference type="EMBL" id="GAF86091.1"/>
    </source>
</evidence>
<reference evidence="1" key="1">
    <citation type="journal article" date="2014" name="Front. Microbiol.">
        <title>High frequency of phylogenetically diverse reductive dehalogenase-homologous genes in deep subseafloor sedimentary metagenomes.</title>
        <authorList>
            <person name="Kawai M."/>
            <person name="Futagami T."/>
            <person name="Toyoda A."/>
            <person name="Takaki Y."/>
            <person name="Nishi S."/>
            <person name="Hori S."/>
            <person name="Arai W."/>
            <person name="Tsubouchi T."/>
            <person name="Morono Y."/>
            <person name="Uchiyama I."/>
            <person name="Ito T."/>
            <person name="Fujiyama A."/>
            <person name="Inagaki F."/>
            <person name="Takami H."/>
        </authorList>
    </citation>
    <scope>NUCLEOTIDE SEQUENCE</scope>
    <source>
        <strain evidence="1">Expedition CK06-06</strain>
    </source>
</reference>
<dbReference type="AlphaFoldDB" id="X0TFK6"/>
<protein>
    <submittedName>
        <fullName evidence="1">Uncharacterized protein</fullName>
    </submittedName>
</protein>